<gene>
    <name evidence="3" type="ORF">HLRTI_000165</name>
    <name evidence="2" type="ORF">HTIA_0409</name>
</gene>
<reference evidence="3 4" key="2">
    <citation type="journal article" date="2013" name="PLoS ONE">
        <title>INDIGO - INtegrated Data Warehouse of MIcrobial GenOmes with Examples from the Red Sea Extremophiles.</title>
        <authorList>
            <person name="Alam I."/>
            <person name="Antunes A."/>
            <person name="Kamau A.A."/>
            <person name="Ba Alawi W."/>
            <person name="Kalkatawi M."/>
            <person name="Stingl U."/>
            <person name="Bajic V.B."/>
        </authorList>
    </citation>
    <scope>NUCLEOTIDE SEQUENCE [LARGE SCALE GENOMIC DNA]</scope>
    <source>
        <strain evidence="3 4">SARL4B</strain>
    </source>
</reference>
<dbReference type="Gene3D" id="3.40.50.150">
    <property type="entry name" value="Vaccinia Virus protein VP39"/>
    <property type="match status" value="1"/>
</dbReference>
<dbReference type="CDD" id="cd02440">
    <property type="entry name" value="AdoMet_MTases"/>
    <property type="match status" value="1"/>
</dbReference>
<dbReference type="Proteomes" id="UP000003861">
    <property type="component" value="Unassembled WGS sequence"/>
</dbReference>
<dbReference type="GO" id="GO:0032259">
    <property type="term" value="P:methylation"/>
    <property type="evidence" value="ECO:0007669"/>
    <property type="project" value="UniProtKB-KW"/>
</dbReference>
<dbReference type="EMBL" id="HF571520">
    <property type="protein sequence ID" value="CCQ32556.1"/>
    <property type="molecule type" value="Genomic_DNA"/>
</dbReference>
<keyword evidence="3" id="KW-0808">Transferase</keyword>
<dbReference type="STRING" id="1033806.HTIA_0409"/>
<feature type="domain" description="Methyltransferase" evidence="1">
    <location>
        <begin position="48"/>
        <end position="139"/>
    </location>
</feature>
<dbReference type="GeneID" id="23798251"/>
<dbReference type="GO" id="GO:0030798">
    <property type="term" value="F:trans-aconitate 2-methyltransferase activity"/>
    <property type="evidence" value="ECO:0007669"/>
    <property type="project" value="UniProtKB-EC"/>
</dbReference>
<dbReference type="OrthoDB" id="6243at2157"/>
<accession>F7PN81</accession>
<dbReference type="EMBL" id="AFNT02000001">
    <property type="protein sequence ID" value="ERJ07786.1"/>
    <property type="molecule type" value="Genomic_DNA"/>
</dbReference>
<dbReference type="Proteomes" id="UP000015381">
    <property type="component" value="Chromosome I"/>
</dbReference>
<reference evidence="2 5" key="3">
    <citation type="journal article" date="2014" name="Environ. Microbiol.">
        <title>Halorhabdus tiamatea: proteogenomics and glycosidase activity measurements identify the first cultivated euryarchaeon from a deep-sea anoxic brine lake as potential polysaccharide degrader.</title>
        <authorList>
            <person name="Werner J."/>
            <person name="Ferrer M."/>
            <person name="Michel G."/>
            <person name="Mann A.J."/>
            <person name="Huang S."/>
            <person name="Juarez S."/>
            <person name="Ciordia S."/>
            <person name="Albar J.P."/>
            <person name="Alcaide M."/>
            <person name="La Cono V."/>
            <person name="Yakimov M.M."/>
            <person name="Antunes A."/>
            <person name="Taborda M."/>
            <person name="Da Costa M.S."/>
            <person name="Amann R.I."/>
            <person name="Gloeckner F.O."/>
            <person name="Golyshina O.V."/>
            <person name="Golyshin P.N."/>
            <person name="Teeling H."/>
        </authorList>
    </citation>
    <scope>NUCLEOTIDE SEQUENCE [LARGE SCALE GENOMIC DNA]</scope>
    <source>
        <strain evidence="5">SARL4B</strain>
        <strain evidence="2">Type strain: SARL4B</strain>
    </source>
</reference>
<evidence type="ECO:0000259" key="1">
    <source>
        <dbReference type="Pfam" id="PF13649"/>
    </source>
</evidence>
<reference evidence="3 4" key="1">
    <citation type="journal article" date="2011" name="J. Bacteriol.">
        <title>Genome sequence of Halorhabdus tiamatea, the first archaeon isolated from a deep-sea anoxic brine lake.</title>
        <authorList>
            <person name="Antunes A."/>
            <person name="Alam I."/>
            <person name="Bajic V.B."/>
            <person name="Stingl U."/>
        </authorList>
    </citation>
    <scope>NUCLEOTIDE SEQUENCE [LARGE SCALE GENOMIC DNA]</scope>
    <source>
        <strain evidence="3 4">SARL4B</strain>
    </source>
</reference>
<evidence type="ECO:0000313" key="2">
    <source>
        <dbReference type="EMBL" id="CCQ32556.1"/>
    </source>
</evidence>
<organism evidence="3 4">
    <name type="scientific">Halorhabdus tiamatea SARL4B</name>
    <dbReference type="NCBI Taxonomy" id="1033806"/>
    <lineage>
        <taxon>Archaea</taxon>
        <taxon>Methanobacteriati</taxon>
        <taxon>Methanobacteriota</taxon>
        <taxon>Stenosarchaea group</taxon>
        <taxon>Halobacteria</taxon>
        <taxon>Halobacteriales</taxon>
        <taxon>Haloarculaceae</taxon>
        <taxon>Halorhabdus</taxon>
    </lineage>
</organism>
<dbReference type="KEGG" id="hti:HTIA_0409"/>
<dbReference type="EC" id="2.1.1.144" evidence="3"/>
<evidence type="ECO:0000313" key="3">
    <source>
        <dbReference type="EMBL" id="ERJ07786.1"/>
    </source>
</evidence>
<dbReference type="InterPro" id="IPR029063">
    <property type="entry name" value="SAM-dependent_MTases_sf"/>
</dbReference>
<proteinExistence type="predicted"/>
<evidence type="ECO:0000313" key="5">
    <source>
        <dbReference type="Proteomes" id="UP000015381"/>
    </source>
</evidence>
<name>F7PN81_9EURY</name>
<dbReference type="RefSeq" id="WP_008527454.1">
    <property type="nucleotide sequence ID" value="NC_021921.1"/>
</dbReference>
<dbReference type="AlphaFoldDB" id="F7PN81"/>
<dbReference type="SUPFAM" id="SSF53335">
    <property type="entry name" value="S-adenosyl-L-methionine-dependent methyltransferases"/>
    <property type="match status" value="1"/>
</dbReference>
<keyword evidence="5" id="KW-1185">Reference proteome</keyword>
<keyword evidence="3" id="KW-0489">Methyltransferase</keyword>
<protein>
    <submittedName>
        <fullName evidence="2">Methyltransferase type 11</fullName>
    </submittedName>
    <submittedName>
        <fullName evidence="3">Trans-aconitate 2-methyltransferase protein</fullName>
        <ecNumber evidence="3">2.1.1.144</ecNumber>
    </submittedName>
</protein>
<dbReference type="HOGENOM" id="CLU_1340716_0_0_2"/>
<dbReference type="InterPro" id="IPR041698">
    <property type="entry name" value="Methyltransf_25"/>
</dbReference>
<dbReference type="PATRIC" id="fig|1033806.12.peg.405"/>
<sequence>MDPDTVRHEWADRSGEYSPEYYAHYGPNDTSEAIRATVDRYLSDEAAVLEIGCSSGRHLAHLLEGGYTNLTGVEVNDDAFDVMAESYPELASQGTFYHDTIEAVVEDFADGQFDAVFAVETLQHIHPDSTWVFDELVRITDDLLVTVENEGDSDGTAEPDVTYVSEDIPLYHRDWHRVFTDRGLVEVDAVVGERDTRRTFRTEG</sequence>
<dbReference type="Pfam" id="PF13649">
    <property type="entry name" value="Methyltransf_25"/>
    <property type="match status" value="1"/>
</dbReference>
<dbReference type="eggNOG" id="arCOG06507">
    <property type="taxonomic scope" value="Archaea"/>
</dbReference>
<evidence type="ECO:0000313" key="4">
    <source>
        <dbReference type="Proteomes" id="UP000003861"/>
    </source>
</evidence>